<evidence type="ECO:0000313" key="6">
    <source>
        <dbReference type="Proteomes" id="UP000009881"/>
    </source>
</evidence>
<dbReference type="OrthoDB" id="335726at2"/>
<dbReference type="PATRIC" id="fig|1238182.3.peg.2607"/>
<dbReference type="Pfam" id="PF00106">
    <property type="entry name" value="adh_short"/>
    <property type="match status" value="1"/>
</dbReference>
<dbReference type="PANTHER" id="PTHR44196:SF1">
    <property type="entry name" value="DEHYDROGENASE_REDUCTASE SDR FAMILY MEMBER 7B"/>
    <property type="match status" value="1"/>
</dbReference>
<name>K9GUE5_9PROT</name>
<dbReference type="PRINTS" id="PR00080">
    <property type="entry name" value="SDRFAMILY"/>
</dbReference>
<dbReference type="AlphaFoldDB" id="K9GUE5"/>
<dbReference type="InterPro" id="IPR002347">
    <property type="entry name" value="SDR_fam"/>
</dbReference>
<dbReference type="PANTHER" id="PTHR44196">
    <property type="entry name" value="DEHYDROGENASE/REDUCTASE SDR FAMILY MEMBER 7B"/>
    <property type="match status" value="1"/>
</dbReference>
<evidence type="ECO:0000313" key="5">
    <source>
        <dbReference type="EMBL" id="EKV29570.1"/>
    </source>
</evidence>
<keyword evidence="6" id="KW-1185">Reference proteome</keyword>
<dbReference type="eggNOG" id="COG4221">
    <property type="taxonomic scope" value="Bacteria"/>
</dbReference>
<dbReference type="GO" id="GO:0016020">
    <property type="term" value="C:membrane"/>
    <property type="evidence" value="ECO:0007669"/>
    <property type="project" value="TreeGrafter"/>
</dbReference>
<evidence type="ECO:0000256" key="3">
    <source>
        <dbReference type="RuleBase" id="RU000363"/>
    </source>
</evidence>
<dbReference type="InterPro" id="IPR036291">
    <property type="entry name" value="NAD(P)-bd_dom_sf"/>
</dbReference>
<sequence length="263" mass="28490">MTDKSTAGRRQRTVNGTRVAWVTGAGKGIGRALALELARRGVTVAVSARTEADLETLAAEHPRLHPFPVDVTDEAAMAATAEAIRRDLGEVDLAVFNAGTHKPVDGRTFSAQPFRTLMEVNVMGVIHGLAAVVPRMVARRAGHVAIMGSVSGYRGLPTAAAYGASKAALNNMAEALKPELESCGVSVSIINPGFVRTPLTDRNDFHMPFLVEPEYAAEKIVRGLEAKRFEIAFPFRMAVFMKLAKVLPQGLYFALTRRMVRHR</sequence>
<evidence type="ECO:0000256" key="2">
    <source>
        <dbReference type="ARBA" id="ARBA00023002"/>
    </source>
</evidence>
<feature type="domain" description="Ketoreductase" evidence="4">
    <location>
        <begin position="18"/>
        <end position="198"/>
    </location>
</feature>
<comment type="caution">
    <text evidence="5">The sequence shown here is derived from an EMBL/GenBank/DDBJ whole genome shotgun (WGS) entry which is preliminary data.</text>
</comment>
<dbReference type="Proteomes" id="UP000009881">
    <property type="component" value="Unassembled WGS sequence"/>
</dbReference>
<protein>
    <submittedName>
        <fullName evidence="5">Oxidoreductase, short-chain dehydrogenase/reductase family</fullName>
    </submittedName>
</protein>
<comment type="similarity">
    <text evidence="1 3">Belongs to the short-chain dehydrogenases/reductases (SDR) family.</text>
</comment>
<organism evidence="5 6">
    <name type="scientific">Caenispirillum salinarum AK4</name>
    <dbReference type="NCBI Taxonomy" id="1238182"/>
    <lineage>
        <taxon>Bacteria</taxon>
        <taxon>Pseudomonadati</taxon>
        <taxon>Pseudomonadota</taxon>
        <taxon>Alphaproteobacteria</taxon>
        <taxon>Rhodospirillales</taxon>
        <taxon>Novispirillaceae</taxon>
        <taxon>Caenispirillum</taxon>
    </lineage>
</organism>
<evidence type="ECO:0000256" key="1">
    <source>
        <dbReference type="ARBA" id="ARBA00006484"/>
    </source>
</evidence>
<keyword evidence="2" id="KW-0560">Oxidoreductase</keyword>
<dbReference type="InterPro" id="IPR057326">
    <property type="entry name" value="KR_dom"/>
</dbReference>
<dbReference type="RefSeq" id="WP_009541051.1">
    <property type="nucleotide sequence ID" value="NZ_ANHY01000012.1"/>
</dbReference>
<dbReference type="SUPFAM" id="SSF51735">
    <property type="entry name" value="NAD(P)-binding Rossmann-fold domains"/>
    <property type="match status" value="1"/>
</dbReference>
<gene>
    <name evidence="5" type="ORF">C882_0392</name>
</gene>
<dbReference type="STRING" id="1238182.C882_0392"/>
<dbReference type="SMART" id="SM00822">
    <property type="entry name" value="PKS_KR"/>
    <property type="match status" value="1"/>
</dbReference>
<dbReference type="Gene3D" id="3.40.50.720">
    <property type="entry name" value="NAD(P)-binding Rossmann-like Domain"/>
    <property type="match status" value="1"/>
</dbReference>
<evidence type="ECO:0000259" key="4">
    <source>
        <dbReference type="SMART" id="SM00822"/>
    </source>
</evidence>
<dbReference type="PRINTS" id="PR00081">
    <property type="entry name" value="GDHRDH"/>
</dbReference>
<accession>K9GUE5</accession>
<reference evidence="5 6" key="1">
    <citation type="journal article" date="2013" name="Genome Announc.">
        <title>Draft Genome Sequence of an Alphaproteobacterium, Caenispirillum salinarum AK4(T), Isolated from a Solar Saltern.</title>
        <authorList>
            <person name="Khatri I."/>
            <person name="Singh A."/>
            <person name="Korpole S."/>
            <person name="Pinnaka A.K."/>
            <person name="Subramanian S."/>
        </authorList>
    </citation>
    <scope>NUCLEOTIDE SEQUENCE [LARGE SCALE GENOMIC DNA]</scope>
    <source>
        <strain evidence="5 6">AK4</strain>
    </source>
</reference>
<proteinExistence type="inferred from homology"/>
<dbReference type="GO" id="GO:0016491">
    <property type="term" value="F:oxidoreductase activity"/>
    <property type="evidence" value="ECO:0007669"/>
    <property type="project" value="UniProtKB-KW"/>
</dbReference>
<dbReference type="EMBL" id="ANHY01000012">
    <property type="protein sequence ID" value="EKV29570.1"/>
    <property type="molecule type" value="Genomic_DNA"/>
</dbReference>